<proteinExistence type="predicted"/>
<dbReference type="AlphaFoldDB" id="A0A1G1V4U1"/>
<dbReference type="Pfam" id="PF09136">
    <property type="entry name" value="Glucodextran_B"/>
    <property type="match status" value="2"/>
</dbReference>
<evidence type="ECO:0000313" key="1">
    <source>
        <dbReference type="EMBL" id="OGY10404.1"/>
    </source>
</evidence>
<gene>
    <name evidence="1" type="ORF">A3D26_03790</name>
</gene>
<dbReference type="STRING" id="1797516.A3D26_03790"/>
<dbReference type="InterPro" id="IPR013783">
    <property type="entry name" value="Ig-like_fold"/>
</dbReference>
<dbReference type="Proteomes" id="UP000178319">
    <property type="component" value="Unassembled WGS sequence"/>
</dbReference>
<reference evidence="1 2" key="1">
    <citation type="journal article" date="2016" name="Nat. Commun.">
        <title>Thousands of microbial genomes shed light on interconnected biogeochemical processes in an aquifer system.</title>
        <authorList>
            <person name="Anantharaman K."/>
            <person name="Brown C.T."/>
            <person name="Hug L.A."/>
            <person name="Sharon I."/>
            <person name="Castelle C.J."/>
            <person name="Probst A.J."/>
            <person name="Thomas B.C."/>
            <person name="Singh A."/>
            <person name="Wilkins M.J."/>
            <person name="Karaoz U."/>
            <person name="Brodie E.L."/>
            <person name="Williams K.H."/>
            <person name="Hubbard S.S."/>
            <person name="Banfield J.F."/>
        </authorList>
    </citation>
    <scope>NUCLEOTIDE SEQUENCE [LARGE SCALE GENOMIC DNA]</scope>
</reference>
<comment type="caution">
    <text evidence="1">The sequence shown here is derived from an EMBL/GenBank/DDBJ whole genome shotgun (WGS) entry which is preliminary data.</text>
</comment>
<sequence>MLFLLSGGLLFFLLYMGINGAATLTLLADRFRKEEVVSTEDKTPPTRPSLVDFPKVTREPEITIKGYSEAGTSVGIYRNDKLITEVQVGEDSKFSAKITLEKGENIIAFIARDKAGNDSEKYDGNVVIFDNEPPFIEVTSPVDGQEVAEKVLVIEGKTEGGSKITANERIGTVDADGNFTIKYTLAEGENSILLVAIDRGENKTEKTLTVKYSP</sequence>
<protein>
    <recommendedName>
        <fullName evidence="3">Bacterial Ig domain-containing protein</fullName>
    </recommendedName>
</protein>
<evidence type="ECO:0000313" key="2">
    <source>
        <dbReference type="Proteomes" id="UP000178319"/>
    </source>
</evidence>
<dbReference type="EMBL" id="MHBZ01000036">
    <property type="protein sequence ID" value="OGY10404.1"/>
    <property type="molecule type" value="Genomic_DNA"/>
</dbReference>
<name>A0A1G1V4U1_9BACT</name>
<organism evidence="1 2">
    <name type="scientific">Candidatus Blackburnbacteria bacterium RIFCSPHIGHO2_02_FULL_44_20</name>
    <dbReference type="NCBI Taxonomy" id="1797516"/>
    <lineage>
        <taxon>Bacteria</taxon>
        <taxon>Candidatus Blackburniibacteriota</taxon>
    </lineage>
</organism>
<accession>A0A1G1V4U1</accession>
<dbReference type="Gene3D" id="2.60.40.10">
    <property type="entry name" value="Immunoglobulins"/>
    <property type="match status" value="2"/>
</dbReference>
<evidence type="ECO:0008006" key="3">
    <source>
        <dbReference type="Google" id="ProtNLM"/>
    </source>
</evidence>